<dbReference type="GO" id="GO:0005337">
    <property type="term" value="F:nucleoside transmembrane transporter activity"/>
    <property type="evidence" value="ECO:0007669"/>
    <property type="project" value="InterPro"/>
</dbReference>
<keyword evidence="5 8" id="KW-1133">Transmembrane helix</keyword>
<feature type="transmembrane region" description="Helical" evidence="8">
    <location>
        <begin position="160"/>
        <end position="179"/>
    </location>
</feature>
<feature type="transmembrane region" description="Helical" evidence="8">
    <location>
        <begin position="376"/>
        <end position="394"/>
    </location>
</feature>
<comment type="subcellular location">
    <subcellularLocation>
        <location evidence="1">Membrane</location>
        <topology evidence="1">Multi-pass membrane protein</topology>
    </subcellularLocation>
</comment>
<feature type="transmembrane region" description="Helical" evidence="8">
    <location>
        <begin position="400"/>
        <end position="421"/>
    </location>
</feature>
<evidence type="ECO:0000256" key="2">
    <source>
        <dbReference type="ARBA" id="ARBA00007965"/>
    </source>
</evidence>
<evidence type="ECO:0000256" key="5">
    <source>
        <dbReference type="ARBA" id="ARBA00022989"/>
    </source>
</evidence>
<dbReference type="InterPro" id="IPR036259">
    <property type="entry name" value="MFS_trans_sf"/>
</dbReference>
<feature type="transmembrane region" description="Helical" evidence="8">
    <location>
        <begin position="230"/>
        <end position="251"/>
    </location>
</feature>
<comment type="caution">
    <text evidence="9">The sequence shown here is derived from an EMBL/GenBank/DDBJ whole genome shotgun (WGS) entry which is preliminary data.</text>
</comment>
<dbReference type="GO" id="GO:0005886">
    <property type="term" value="C:plasma membrane"/>
    <property type="evidence" value="ECO:0007669"/>
    <property type="project" value="TreeGrafter"/>
</dbReference>
<protein>
    <submittedName>
        <fullName evidence="9">Uncharacterized protein</fullName>
    </submittedName>
</protein>
<dbReference type="PANTHER" id="PTHR10332:SF10">
    <property type="entry name" value="EQUILIBRATIVE NUCLEOSIDE TRANSPORTER 4"/>
    <property type="match status" value="1"/>
</dbReference>
<keyword evidence="6 8" id="KW-0472">Membrane</keyword>
<dbReference type="AlphaFoldDB" id="A0AAD2FRL8"/>
<feature type="transmembrane region" description="Helical" evidence="8">
    <location>
        <begin position="441"/>
        <end position="463"/>
    </location>
</feature>
<name>A0AAD2FRL8_9STRA</name>
<accession>A0AAD2FRL8</accession>
<feature type="region of interest" description="Disordered" evidence="7">
    <location>
        <begin position="1"/>
        <end position="36"/>
    </location>
</feature>
<dbReference type="Proteomes" id="UP001295423">
    <property type="component" value="Unassembled WGS sequence"/>
</dbReference>
<evidence type="ECO:0000256" key="4">
    <source>
        <dbReference type="ARBA" id="ARBA00022692"/>
    </source>
</evidence>
<organism evidence="9 10">
    <name type="scientific">Cylindrotheca closterium</name>
    <dbReference type="NCBI Taxonomy" id="2856"/>
    <lineage>
        <taxon>Eukaryota</taxon>
        <taxon>Sar</taxon>
        <taxon>Stramenopiles</taxon>
        <taxon>Ochrophyta</taxon>
        <taxon>Bacillariophyta</taxon>
        <taxon>Bacillariophyceae</taxon>
        <taxon>Bacillariophycidae</taxon>
        <taxon>Bacillariales</taxon>
        <taxon>Bacillariaceae</taxon>
        <taxon>Cylindrotheca</taxon>
    </lineage>
</organism>
<evidence type="ECO:0000256" key="7">
    <source>
        <dbReference type="SAM" id="MobiDB-lite"/>
    </source>
</evidence>
<evidence type="ECO:0000313" key="10">
    <source>
        <dbReference type="Proteomes" id="UP001295423"/>
    </source>
</evidence>
<sequence length="467" mass="50624">MTETSAMVSSASQQIESSPASSIMQNGGSDAESPSHASVNETLSFRLPISGDDDEFGVSDVVEQVLLFGCGLGSSLCYIATLSSLVYFMLLYGPKSYVDLNLAVYLPLLPISFAQAKWDAYYDHVFQSRRTFLFRGLLAFGLSLWGAIGMTSPKSPGLGMVIWNAVLQGTGGAILYGTLNQLASFVGVTDKEHRRAKATVSAGVQASAVVVLLVTIFSDFEQQDRAKYVSFMWIIVAIEAVCFLMFVWLIVKQPRVAASLIRRDSSLELSQSSFGESERRDEGDGLITEPLLVQSNEIGNSSSNRQLTYVDLWSLTKSCIYVMLATLIPSFLVGSWFTNVKTEWMRLPQILFYTRIFADFAGRLATIVLPPRGISCLVYGAAFRLIPVIIFFSLGEGNDILLIALVAAIAFLSGYLVTGCFQLAPECIPEAMRASNLSKQASLLTVAFSVAAVGGLCASFALMDLGL</sequence>
<keyword evidence="10" id="KW-1185">Reference proteome</keyword>
<dbReference type="InterPro" id="IPR002259">
    <property type="entry name" value="Eqnu_transpt"/>
</dbReference>
<dbReference type="PANTHER" id="PTHR10332">
    <property type="entry name" value="EQUILIBRATIVE NUCLEOSIDE TRANSPORTER"/>
    <property type="match status" value="1"/>
</dbReference>
<feature type="transmembrane region" description="Helical" evidence="8">
    <location>
        <begin position="132"/>
        <end position="148"/>
    </location>
</feature>
<evidence type="ECO:0000313" key="9">
    <source>
        <dbReference type="EMBL" id="CAJ1950886.1"/>
    </source>
</evidence>
<evidence type="ECO:0000256" key="3">
    <source>
        <dbReference type="ARBA" id="ARBA00022448"/>
    </source>
</evidence>
<comment type="similarity">
    <text evidence="2">Belongs to the SLC29A/ENT transporter (TC 2.A.57) family.</text>
</comment>
<keyword evidence="4 8" id="KW-0812">Transmembrane</keyword>
<dbReference type="SUPFAM" id="SSF103473">
    <property type="entry name" value="MFS general substrate transporter"/>
    <property type="match status" value="1"/>
</dbReference>
<evidence type="ECO:0000256" key="1">
    <source>
        <dbReference type="ARBA" id="ARBA00004141"/>
    </source>
</evidence>
<evidence type="ECO:0000256" key="8">
    <source>
        <dbReference type="SAM" id="Phobius"/>
    </source>
</evidence>
<dbReference type="EMBL" id="CAKOGP040001770">
    <property type="protein sequence ID" value="CAJ1950886.1"/>
    <property type="molecule type" value="Genomic_DNA"/>
</dbReference>
<feature type="transmembrane region" description="Helical" evidence="8">
    <location>
        <begin position="65"/>
        <end position="90"/>
    </location>
</feature>
<proteinExistence type="inferred from homology"/>
<reference evidence="9" key="1">
    <citation type="submission" date="2023-08" db="EMBL/GenBank/DDBJ databases">
        <authorList>
            <person name="Audoor S."/>
            <person name="Bilcke G."/>
        </authorList>
    </citation>
    <scope>NUCLEOTIDE SEQUENCE</scope>
</reference>
<feature type="transmembrane region" description="Helical" evidence="8">
    <location>
        <begin position="319"/>
        <end position="338"/>
    </location>
</feature>
<evidence type="ECO:0000256" key="6">
    <source>
        <dbReference type="ARBA" id="ARBA00023136"/>
    </source>
</evidence>
<gene>
    <name evidence="9" type="ORF">CYCCA115_LOCUS12807</name>
</gene>
<feature type="compositionally biased region" description="Polar residues" evidence="7">
    <location>
        <begin position="1"/>
        <end position="28"/>
    </location>
</feature>
<keyword evidence="3" id="KW-0813">Transport</keyword>